<accession>A0ABY6CP97</accession>
<dbReference type="Proteomes" id="UP001065174">
    <property type="component" value="Chromosome"/>
</dbReference>
<feature type="transmembrane region" description="Helical" evidence="1">
    <location>
        <begin position="44"/>
        <end position="62"/>
    </location>
</feature>
<gene>
    <name evidence="2" type="ORF">N6H18_18550</name>
</gene>
<protein>
    <recommendedName>
        <fullName evidence="4">DoxX-like family protein</fullName>
    </recommendedName>
</protein>
<keyword evidence="3" id="KW-1185">Reference proteome</keyword>
<dbReference type="RefSeq" id="WP_262309779.1">
    <property type="nucleotide sequence ID" value="NZ_CP106679.1"/>
</dbReference>
<evidence type="ECO:0000313" key="3">
    <source>
        <dbReference type="Proteomes" id="UP001065174"/>
    </source>
</evidence>
<name>A0ABY6CP97_9BACT</name>
<sequence length="110" mass="12238">MVTLNLILIWLSFYLFYLTSKKAQIARSLPIEKWMHNHAPIAKVIGTVLLFLSLSVSISLWGVGSGSLFFFIILMTLGSLVTIISPLRVLNYVSISAISILSFVLEIILP</sequence>
<dbReference type="EMBL" id="CP106679">
    <property type="protein sequence ID" value="UXP32343.1"/>
    <property type="molecule type" value="Genomic_DNA"/>
</dbReference>
<evidence type="ECO:0000313" key="2">
    <source>
        <dbReference type="EMBL" id="UXP32343.1"/>
    </source>
</evidence>
<feature type="transmembrane region" description="Helical" evidence="1">
    <location>
        <begin position="6"/>
        <end position="23"/>
    </location>
</feature>
<organism evidence="2 3">
    <name type="scientific">Reichenbachiella agarivorans</name>
    <dbReference type="NCBI Taxonomy" id="2979464"/>
    <lineage>
        <taxon>Bacteria</taxon>
        <taxon>Pseudomonadati</taxon>
        <taxon>Bacteroidota</taxon>
        <taxon>Cytophagia</taxon>
        <taxon>Cytophagales</taxon>
        <taxon>Reichenbachiellaceae</taxon>
        <taxon>Reichenbachiella</taxon>
    </lineage>
</organism>
<reference evidence="2" key="1">
    <citation type="submission" date="2022-09" db="EMBL/GenBank/DDBJ databases">
        <title>Comparative genomics and taxonomic characterization of three novel marine species of genus Reichenbachiella exhibiting antioxidant and polysaccharide degradation activities.</title>
        <authorList>
            <person name="Muhammad N."/>
            <person name="Lee Y.-J."/>
            <person name="Ko J."/>
            <person name="Kim S.-G."/>
        </authorList>
    </citation>
    <scope>NUCLEOTIDE SEQUENCE</scope>
    <source>
        <strain evidence="2">BKB1-1</strain>
    </source>
</reference>
<keyword evidence="1" id="KW-0472">Membrane</keyword>
<feature type="transmembrane region" description="Helical" evidence="1">
    <location>
        <begin position="68"/>
        <end position="84"/>
    </location>
</feature>
<evidence type="ECO:0008006" key="4">
    <source>
        <dbReference type="Google" id="ProtNLM"/>
    </source>
</evidence>
<feature type="transmembrane region" description="Helical" evidence="1">
    <location>
        <begin position="89"/>
        <end position="109"/>
    </location>
</feature>
<keyword evidence="1" id="KW-1133">Transmembrane helix</keyword>
<proteinExistence type="predicted"/>
<keyword evidence="1" id="KW-0812">Transmembrane</keyword>
<evidence type="ECO:0000256" key="1">
    <source>
        <dbReference type="SAM" id="Phobius"/>
    </source>
</evidence>